<feature type="transmembrane region" description="Helical" evidence="9">
    <location>
        <begin position="58"/>
        <end position="78"/>
    </location>
</feature>
<dbReference type="GO" id="GO:0006508">
    <property type="term" value="P:proteolysis"/>
    <property type="evidence" value="ECO:0007669"/>
    <property type="project" value="UniProtKB-KW"/>
</dbReference>
<sequence>MFYAIAVVLVLIADQALKYWVSLNIDLNTGEQALIPGFIKLVNIHNNGAAFGLLGGGGWRWVFVVVALVFAVVVVYALKRNLIHGKLGRWAAVGVLAGSIGNCIDRVAYGYVVDMFKFEFLGDSRLNAIFNVADVFISCCGVLFCLYIIFGGENSLAAAGEEDGEPAPKRRSGSHSAGSHSKKPQARRPAAKEAPRAQRPSAEPRTRIPVKEYSPRPSGARPARPVEPRAVDSKNPFAEWENAPRPAQPKPEAEPRPAAERRSAPEPRPARPVQEPRPSQPRPAPKPRAAETEFSLEDILAEFSDK</sequence>
<evidence type="ECO:0000256" key="3">
    <source>
        <dbReference type="ARBA" id="ARBA00022670"/>
    </source>
</evidence>
<evidence type="ECO:0000256" key="9">
    <source>
        <dbReference type="HAMAP-Rule" id="MF_00161"/>
    </source>
</evidence>
<comment type="similarity">
    <text evidence="1 9 10">Belongs to the peptidase A8 family.</text>
</comment>
<dbReference type="AlphaFoldDB" id="A0A9D1DMI0"/>
<evidence type="ECO:0000256" key="6">
    <source>
        <dbReference type="ARBA" id="ARBA00022801"/>
    </source>
</evidence>
<dbReference type="PANTHER" id="PTHR33695">
    <property type="entry name" value="LIPOPROTEIN SIGNAL PEPTIDASE"/>
    <property type="match status" value="1"/>
</dbReference>
<evidence type="ECO:0000256" key="8">
    <source>
        <dbReference type="ARBA" id="ARBA00023136"/>
    </source>
</evidence>
<protein>
    <recommendedName>
        <fullName evidence="9">Lipoprotein signal peptidase</fullName>
        <ecNumber evidence="9">3.4.23.36</ecNumber>
    </recommendedName>
    <alternativeName>
        <fullName evidence="9">Prolipoprotein signal peptidase</fullName>
    </alternativeName>
    <alternativeName>
        <fullName evidence="9">Signal peptidase II</fullName>
        <shortName evidence="9">SPase II</shortName>
    </alternativeName>
</protein>
<evidence type="ECO:0000256" key="10">
    <source>
        <dbReference type="RuleBase" id="RU004181"/>
    </source>
</evidence>
<comment type="caution">
    <text evidence="9">Lacks conserved residue(s) required for the propagation of feature annotation.</text>
</comment>
<feature type="region of interest" description="Disordered" evidence="11">
    <location>
        <begin position="159"/>
        <end position="306"/>
    </location>
</feature>
<reference evidence="12" key="2">
    <citation type="journal article" date="2021" name="PeerJ">
        <title>Extensive microbial diversity within the chicken gut microbiome revealed by metagenomics and culture.</title>
        <authorList>
            <person name="Gilroy R."/>
            <person name="Ravi A."/>
            <person name="Getino M."/>
            <person name="Pursley I."/>
            <person name="Horton D.L."/>
            <person name="Alikhan N.F."/>
            <person name="Baker D."/>
            <person name="Gharbi K."/>
            <person name="Hall N."/>
            <person name="Watson M."/>
            <person name="Adriaenssens E.M."/>
            <person name="Foster-Nyarko E."/>
            <person name="Jarju S."/>
            <person name="Secka A."/>
            <person name="Antonio M."/>
            <person name="Oren A."/>
            <person name="Chaudhuri R.R."/>
            <person name="La Ragione R."/>
            <person name="Hildebrand F."/>
            <person name="Pallen M.J."/>
        </authorList>
    </citation>
    <scope>NUCLEOTIDE SEQUENCE</scope>
    <source>
        <strain evidence="12">ChiGjej3B3-7149</strain>
    </source>
</reference>
<feature type="active site" evidence="9">
    <location>
        <position position="134"/>
    </location>
</feature>
<evidence type="ECO:0000256" key="1">
    <source>
        <dbReference type="ARBA" id="ARBA00006139"/>
    </source>
</evidence>
<keyword evidence="8 9" id="KW-0472">Membrane</keyword>
<dbReference type="HAMAP" id="MF_00161">
    <property type="entry name" value="LspA"/>
    <property type="match status" value="1"/>
</dbReference>
<comment type="catalytic activity">
    <reaction evidence="9">
        <text>Release of signal peptides from bacterial membrane prolipoproteins. Hydrolyzes -Xaa-Yaa-Zaa-|-(S,diacylglyceryl)Cys-, in which Xaa is hydrophobic (preferably Leu), and Yaa (Ala or Ser) and Zaa (Gly or Ala) have small, neutral side chains.</text>
        <dbReference type="EC" id="3.4.23.36"/>
    </reaction>
</comment>
<evidence type="ECO:0000313" key="13">
    <source>
        <dbReference type="Proteomes" id="UP000824238"/>
    </source>
</evidence>
<keyword evidence="7 9" id="KW-1133">Transmembrane helix</keyword>
<dbReference type="NCBIfam" id="TIGR00077">
    <property type="entry name" value="lspA"/>
    <property type="match status" value="1"/>
</dbReference>
<evidence type="ECO:0000256" key="5">
    <source>
        <dbReference type="ARBA" id="ARBA00022750"/>
    </source>
</evidence>
<keyword evidence="6 9" id="KW-0378">Hydrolase</keyword>
<dbReference type="PRINTS" id="PR00781">
    <property type="entry name" value="LIPOSIGPTASE"/>
</dbReference>
<dbReference type="InterPro" id="IPR001872">
    <property type="entry name" value="Peptidase_A8"/>
</dbReference>
<dbReference type="GO" id="GO:0004190">
    <property type="term" value="F:aspartic-type endopeptidase activity"/>
    <property type="evidence" value="ECO:0007669"/>
    <property type="project" value="UniProtKB-UniRule"/>
</dbReference>
<comment type="subcellular location">
    <subcellularLocation>
        <location evidence="9">Cell membrane</location>
        <topology evidence="9">Multi-pass membrane protein</topology>
    </subcellularLocation>
</comment>
<evidence type="ECO:0000256" key="7">
    <source>
        <dbReference type="ARBA" id="ARBA00022989"/>
    </source>
</evidence>
<reference evidence="12" key="1">
    <citation type="submission" date="2020-10" db="EMBL/GenBank/DDBJ databases">
        <authorList>
            <person name="Gilroy R."/>
        </authorList>
    </citation>
    <scope>NUCLEOTIDE SEQUENCE</scope>
    <source>
        <strain evidence="12">ChiGjej3B3-7149</strain>
    </source>
</reference>
<comment type="pathway">
    <text evidence="9">Protein modification; lipoprotein biosynthesis (signal peptide cleavage).</text>
</comment>
<keyword evidence="5 9" id="KW-0064">Aspartyl protease</keyword>
<evidence type="ECO:0000256" key="11">
    <source>
        <dbReference type="SAM" id="MobiDB-lite"/>
    </source>
</evidence>
<name>A0A9D1DMI0_9FIRM</name>
<evidence type="ECO:0000256" key="4">
    <source>
        <dbReference type="ARBA" id="ARBA00022692"/>
    </source>
</evidence>
<feature type="compositionally biased region" description="Basic and acidic residues" evidence="11">
    <location>
        <begin position="251"/>
        <end position="269"/>
    </location>
</feature>
<dbReference type="EMBL" id="DVHH01000202">
    <property type="protein sequence ID" value="HIR55619.1"/>
    <property type="molecule type" value="Genomic_DNA"/>
</dbReference>
<comment type="function">
    <text evidence="9">This protein specifically catalyzes the removal of signal peptides from prolipoproteins.</text>
</comment>
<accession>A0A9D1DMI0</accession>
<gene>
    <name evidence="9 12" type="primary">lspA</name>
    <name evidence="12" type="ORF">IAD36_08515</name>
</gene>
<dbReference type="Pfam" id="PF01252">
    <property type="entry name" value="Peptidase_A8"/>
    <property type="match status" value="1"/>
</dbReference>
<keyword evidence="2 9" id="KW-1003">Cell membrane</keyword>
<feature type="transmembrane region" description="Helical" evidence="9">
    <location>
        <begin position="129"/>
        <end position="150"/>
    </location>
</feature>
<dbReference type="EC" id="3.4.23.36" evidence="9"/>
<dbReference type="GO" id="GO:0005886">
    <property type="term" value="C:plasma membrane"/>
    <property type="evidence" value="ECO:0007669"/>
    <property type="project" value="UniProtKB-SubCell"/>
</dbReference>
<dbReference type="Proteomes" id="UP000824238">
    <property type="component" value="Unassembled WGS sequence"/>
</dbReference>
<evidence type="ECO:0000313" key="12">
    <source>
        <dbReference type="EMBL" id="HIR55619.1"/>
    </source>
</evidence>
<feature type="transmembrane region" description="Helical" evidence="9">
    <location>
        <begin position="90"/>
        <end position="109"/>
    </location>
</feature>
<proteinExistence type="inferred from homology"/>
<dbReference type="PANTHER" id="PTHR33695:SF1">
    <property type="entry name" value="LIPOPROTEIN SIGNAL PEPTIDASE"/>
    <property type="match status" value="1"/>
</dbReference>
<feature type="compositionally biased region" description="Basic and acidic residues" evidence="11">
    <location>
        <begin position="190"/>
        <end position="214"/>
    </location>
</feature>
<keyword evidence="3 9" id="KW-0645">Protease</keyword>
<comment type="caution">
    <text evidence="12">The sequence shown here is derived from an EMBL/GenBank/DDBJ whole genome shotgun (WGS) entry which is preliminary data.</text>
</comment>
<keyword evidence="4 9" id="KW-0812">Transmembrane</keyword>
<evidence type="ECO:0000256" key="2">
    <source>
        <dbReference type="ARBA" id="ARBA00022475"/>
    </source>
</evidence>
<feature type="active site" evidence="9">
    <location>
        <position position="114"/>
    </location>
</feature>
<organism evidence="12 13">
    <name type="scientific">Candidatus Scatomorpha intestinigallinarum</name>
    <dbReference type="NCBI Taxonomy" id="2840923"/>
    <lineage>
        <taxon>Bacteria</taxon>
        <taxon>Bacillati</taxon>
        <taxon>Bacillota</taxon>
        <taxon>Clostridia</taxon>
        <taxon>Eubacteriales</taxon>
        <taxon>Candidatus Scatomorpha</taxon>
    </lineage>
</organism>